<evidence type="ECO:0000313" key="3">
    <source>
        <dbReference type="Proteomes" id="UP000298061"/>
    </source>
</evidence>
<feature type="compositionally biased region" description="Polar residues" evidence="1">
    <location>
        <begin position="52"/>
        <end position="69"/>
    </location>
</feature>
<protein>
    <submittedName>
        <fullName evidence="2">Uncharacterized protein</fullName>
    </submittedName>
</protein>
<gene>
    <name evidence="2" type="ORF">EWM64_g7206</name>
</gene>
<evidence type="ECO:0000313" key="2">
    <source>
        <dbReference type="EMBL" id="TFY76807.1"/>
    </source>
</evidence>
<keyword evidence="3" id="KW-1185">Reference proteome</keyword>
<reference evidence="2 3" key="1">
    <citation type="submission" date="2019-02" db="EMBL/GenBank/DDBJ databases">
        <title>Genome sequencing of the rare red list fungi Hericium alpestre (H. flagellum).</title>
        <authorList>
            <person name="Buettner E."/>
            <person name="Kellner H."/>
        </authorList>
    </citation>
    <scope>NUCLEOTIDE SEQUENCE [LARGE SCALE GENOMIC DNA]</scope>
    <source>
        <strain evidence="2 3">DSM 108284</strain>
    </source>
</reference>
<proteinExistence type="predicted"/>
<evidence type="ECO:0000256" key="1">
    <source>
        <dbReference type="SAM" id="MobiDB-lite"/>
    </source>
</evidence>
<organism evidence="2 3">
    <name type="scientific">Hericium alpestre</name>
    <dbReference type="NCBI Taxonomy" id="135208"/>
    <lineage>
        <taxon>Eukaryota</taxon>
        <taxon>Fungi</taxon>
        <taxon>Dikarya</taxon>
        <taxon>Basidiomycota</taxon>
        <taxon>Agaricomycotina</taxon>
        <taxon>Agaricomycetes</taxon>
        <taxon>Russulales</taxon>
        <taxon>Hericiaceae</taxon>
        <taxon>Hericium</taxon>
    </lineage>
</organism>
<dbReference type="AlphaFoldDB" id="A0A4Y9ZRY0"/>
<name>A0A4Y9ZRY0_9AGAM</name>
<feature type="region of interest" description="Disordered" evidence="1">
    <location>
        <begin position="52"/>
        <end position="110"/>
    </location>
</feature>
<dbReference type="Proteomes" id="UP000298061">
    <property type="component" value="Unassembled WGS sequence"/>
</dbReference>
<accession>A0A4Y9ZRY0</accession>
<comment type="caution">
    <text evidence="2">The sequence shown here is derived from an EMBL/GenBank/DDBJ whole genome shotgun (WGS) entry which is preliminary data.</text>
</comment>
<dbReference type="EMBL" id="SFCI01001087">
    <property type="protein sequence ID" value="TFY76807.1"/>
    <property type="molecule type" value="Genomic_DNA"/>
</dbReference>
<sequence length="110" mass="10747">MLASATSATMLASAASVTAPLIGPMLTGTTSVTPPGPATAASATTVSLMLSAQSHVQSSAPAQARSGANKSGAGPGPKGGLLIKFCNPGAKSKAKKSTSKWVCNDNDESM</sequence>